<dbReference type="PROSITE" id="PS51257">
    <property type="entry name" value="PROKAR_LIPOPROTEIN"/>
    <property type="match status" value="1"/>
</dbReference>
<evidence type="ECO:0000313" key="4">
    <source>
        <dbReference type="Proteomes" id="UP001225596"/>
    </source>
</evidence>
<feature type="domain" description="Thioredoxin-like fold" evidence="2">
    <location>
        <begin position="72"/>
        <end position="200"/>
    </location>
</feature>
<dbReference type="Pfam" id="PF13098">
    <property type="entry name" value="Thioredoxin_2"/>
    <property type="match status" value="1"/>
</dbReference>
<keyword evidence="4" id="KW-1185">Reference proteome</keyword>
<dbReference type="SUPFAM" id="SSF52833">
    <property type="entry name" value="Thioredoxin-like"/>
    <property type="match status" value="1"/>
</dbReference>
<dbReference type="Gene3D" id="3.40.30.10">
    <property type="entry name" value="Glutaredoxin"/>
    <property type="match status" value="1"/>
</dbReference>
<dbReference type="Proteomes" id="UP001225596">
    <property type="component" value="Unassembled WGS sequence"/>
</dbReference>
<name>A0ABU1BLJ7_9BURK</name>
<reference evidence="3 4" key="1">
    <citation type="submission" date="2023-08" db="EMBL/GenBank/DDBJ databases">
        <title>Oxalobacteraceae gen .nov., isolated from river sludge outside the plant.</title>
        <authorList>
            <person name="Zhao S.Y."/>
        </authorList>
    </citation>
    <scope>NUCLEOTIDE SEQUENCE [LARGE SCALE GENOMIC DNA]</scope>
    <source>
        <strain evidence="3 4">R-40</strain>
    </source>
</reference>
<proteinExistence type="predicted"/>
<protein>
    <submittedName>
        <fullName evidence="3">Thioredoxin fold domain-containing protein</fullName>
    </submittedName>
</protein>
<dbReference type="EMBL" id="JAUYVH010000002">
    <property type="protein sequence ID" value="MDQ9169867.1"/>
    <property type="molecule type" value="Genomic_DNA"/>
</dbReference>
<dbReference type="RefSeq" id="WP_338435791.1">
    <property type="nucleotide sequence ID" value="NZ_JAUYVH010000002.1"/>
</dbReference>
<feature type="chain" id="PRO_5046392157" evidence="1">
    <location>
        <begin position="23"/>
        <end position="208"/>
    </location>
</feature>
<evidence type="ECO:0000256" key="1">
    <source>
        <dbReference type="SAM" id="SignalP"/>
    </source>
</evidence>
<gene>
    <name evidence="3" type="ORF">Q8A64_05520</name>
</gene>
<dbReference type="InterPro" id="IPR012336">
    <property type="entry name" value="Thioredoxin-like_fold"/>
</dbReference>
<comment type="caution">
    <text evidence="3">The sequence shown here is derived from an EMBL/GenBank/DDBJ whole genome shotgun (WGS) entry which is preliminary data.</text>
</comment>
<accession>A0ABU1BLJ7</accession>
<organism evidence="3 4">
    <name type="scientific">Keguizhuia sedimenti</name>
    <dbReference type="NCBI Taxonomy" id="3064264"/>
    <lineage>
        <taxon>Bacteria</taxon>
        <taxon>Pseudomonadati</taxon>
        <taxon>Pseudomonadota</taxon>
        <taxon>Betaproteobacteria</taxon>
        <taxon>Burkholderiales</taxon>
        <taxon>Oxalobacteraceae</taxon>
        <taxon>Keguizhuia</taxon>
    </lineage>
</organism>
<dbReference type="InterPro" id="IPR036249">
    <property type="entry name" value="Thioredoxin-like_sf"/>
</dbReference>
<feature type="signal peptide" evidence="1">
    <location>
        <begin position="1"/>
        <end position="22"/>
    </location>
</feature>
<evidence type="ECO:0000259" key="2">
    <source>
        <dbReference type="Pfam" id="PF13098"/>
    </source>
</evidence>
<keyword evidence="1" id="KW-0732">Signal</keyword>
<evidence type="ECO:0000313" key="3">
    <source>
        <dbReference type="EMBL" id="MDQ9169867.1"/>
    </source>
</evidence>
<sequence>MNTIQRFLTCIALSCSVLVLTACDKPAGDSSNASGTSSNVPADTGPVDFDKLEALKGFIVGSGPSIMTQTSAYVFFDPQCPHCAELWVNAQPLHQQVKMKWIPVAFINAKSKTQAGVLLEAQNPVELMTKYESEMTASKNSAVLDGSPRAETLEDVERNTQAWKNSGAQSVPAMLYRDPKNPGKVSMVTGAAPTASIAALFGVSAPAK</sequence>